<dbReference type="AlphaFoldDB" id="A0A6S7GEM6"/>
<name>A0A6S7GEM6_PARCT</name>
<reference evidence="1" key="1">
    <citation type="submission" date="2020-04" db="EMBL/GenBank/DDBJ databases">
        <authorList>
            <person name="Alioto T."/>
            <person name="Alioto T."/>
            <person name="Gomez Garrido J."/>
        </authorList>
    </citation>
    <scope>NUCLEOTIDE SEQUENCE</scope>
    <source>
        <strain evidence="1">A484AB</strain>
    </source>
</reference>
<sequence length="63" mass="6835">MYLFQAARRASSKLAFRRLATSPAEGKQPLGVGQTVTVISLISVGVLGPGMYLLLTRPRFVKD</sequence>
<evidence type="ECO:0000313" key="2">
    <source>
        <dbReference type="Proteomes" id="UP001152795"/>
    </source>
</evidence>
<dbReference type="Proteomes" id="UP001152795">
    <property type="component" value="Unassembled WGS sequence"/>
</dbReference>
<organism evidence="1 2">
    <name type="scientific">Paramuricea clavata</name>
    <name type="common">Red gorgonian</name>
    <name type="synonym">Violescent sea-whip</name>
    <dbReference type="NCBI Taxonomy" id="317549"/>
    <lineage>
        <taxon>Eukaryota</taxon>
        <taxon>Metazoa</taxon>
        <taxon>Cnidaria</taxon>
        <taxon>Anthozoa</taxon>
        <taxon>Octocorallia</taxon>
        <taxon>Malacalcyonacea</taxon>
        <taxon>Plexauridae</taxon>
        <taxon>Paramuricea</taxon>
    </lineage>
</organism>
<dbReference type="EMBL" id="CACRXK020000989">
    <property type="protein sequence ID" value="CAB3986257.1"/>
    <property type="molecule type" value="Genomic_DNA"/>
</dbReference>
<evidence type="ECO:0000313" key="1">
    <source>
        <dbReference type="EMBL" id="CAB3986257.1"/>
    </source>
</evidence>
<protein>
    <submittedName>
        <fullName evidence="1">Uncharacterized protein</fullName>
    </submittedName>
</protein>
<accession>A0A6S7GEM6</accession>
<keyword evidence="2" id="KW-1185">Reference proteome</keyword>
<comment type="caution">
    <text evidence="1">The sequence shown here is derived from an EMBL/GenBank/DDBJ whole genome shotgun (WGS) entry which is preliminary data.</text>
</comment>
<proteinExistence type="predicted"/>
<gene>
    <name evidence="1" type="ORF">PACLA_8A064116</name>
</gene>